<dbReference type="Pfam" id="PF01244">
    <property type="entry name" value="Peptidase_M19"/>
    <property type="match status" value="1"/>
</dbReference>
<evidence type="ECO:0000313" key="3">
    <source>
        <dbReference type="Proteomes" id="UP001549313"/>
    </source>
</evidence>
<keyword evidence="2" id="KW-0378">Hydrolase</keyword>
<dbReference type="EMBL" id="JBEPTF010000007">
    <property type="protein sequence ID" value="MET4685466.1"/>
    <property type="molecule type" value="Genomic_DNA"/>
</dbReference>
<organism evidence="2 3">
    <name type="scientific">Brevundimonas faecalis</name>
    <dbReference type="NCBI Taxonomy" id="947378"/>
    <lineage>
        <taxon>Bacteria</taxon>
        <taxon>Pseudomonadati</taxon>
        <taxon>Pseudomonadota</taxon>
        <taxon>Alphaproteobacteria</taxon>
        <taxon>Caulobacterales</taxon>
        <taxon>Caulobacteraceae</taxon>
        <taxon>Brevundimonas</taxon>
    </lineage>
</organism>
<dbReference type="GO" id="GO:0016805">
    <property type="term" value="F:dipeptidase activity"/>
    <property type="evidence" value="ECO:0007669"/>
    <property type="project" value="UniProtKB-KW"/>
</dbReference>
<keyword evidence="3" id="KW-1185">Reference proteome</keyword>
<dbReference type="PROSITE" id="PS51365">
    <property type="entry name" value="RENAL_DIPEPTIDASE_2"/>
    <property type="match status" value="1"/>
</dbReference>
<gene>
    <name evidence="2" type="ORF">ABIE19_003419</name>
</gene>
<name>A0ABV2RFU4_9CAUL</name>
<feature type="chain" id="PRO_5047143805" evidence="1">
    <location>
        <begin position="27"/>
        <end position="375"/>
    </location>
</feature>
<proteinExistence type="predicted"/>
<dbReference type="InterPro" id="IPR032466">
    <property type="entry name" value="Metal_Hydrolase"/>
</dbReference>
<dbReference type="PANTHER" id="PTHR10443">
    <property type="entry name" value="MICROSOMAL DIPEPTIDASE"/>
    <property type="match status" value="1"/>
</dbReference>
<evidence type="ECO:0000313" key="2">
    <source>
        <dbReference type="EMBL" id="MET4685466.1"/>
    </source>
</evidence>
<comment type="caution">
    <text evidence="2">The sequence shown here is derived from an EMBL/GenBank/DDBJ whole genome shotgun (WGS) entry which is preliminary data.</text>
</comment>
<dbReference type="PROSITE" id="PS51318">
    <property type="entry name" value="TAT"/>
    <property type="match status" value="1"/>
</dbReference>
<evidence type="ECO:0000256" key="1">
    <source>
        <dbReference type="SAM" id="SignalP"/>
    </source>
</evidence>
<keyword evidence="2" id="KW-0224">Dipeptidase</keyword>
<reference evidence="2 3" key="1">
    <citation type="submission" date="2024-06" db="EMBL/GenBank/DDBJ databases">
        <title>Sorghum-associated microbial communities from plants grown in Nebraska, USA.</title>
        <authorList>
            <person name="Schachtman D."/>
        </authorList>
    </citation>
    <scope>NUCLEOTIDE SEQUENCE [LARGE SCALE GENOMIC DNA]</scope>
    <source>
        <strain evidence="2 3">2814</strain>
    </source>
</reference>
<dbReference type="Gene3D" id="3.20.20.140">
    <property type="entry name" value="Metal-dependent hydrolases"/>
    <property type="match status" value="1"/>
</dbReference>
<dbReference type="SUPFAM" id="SSF51556">
    <property type="entry name" value="Metallo-dependent hydrolases"/>
    <property type="match status" value="1"/>
</dbReference>
<dbReference type="EC" id="3.4.13.19" evidence="2"/>
<dbReference type="Proteomes" id="UP001549313">
    <property type="component" value="Unassembled WGS sequence"/>
</dbReference>
<sequence length="375" mass="39302">MSWNTNRRAFLAASAAAALSPGAVRASQAEPATDDAIARLYRNAMVIDGNLVGPFDDAAPLDRATAAEVLNSGLTAFKMTIGGSSGTYDAVNTDIAAFDKAIALSPEVYMKITTAADLLVAKRSRRVGVVYSFEDAGMLDGKPENVDHFSALGVRVMQLGYNGVSPFASGVMAPQPSTGLTALGREAIARMNACGVTLDLSHADERSSLEAVAASARPAAITHAGCYSAYAHPRNKSDAVLRAVADSGGVVGIYGLSYISAGPEQQSLDDYMAHMLHALSVCGEDHVGIGSDAILTPFDTSPESMAEWDASIAARKAAGVSAPGEGRPPFVTGLNRSDRPEIIARALLERGQPVRVVEKVLGANFQRVFTETWRT</sequence>
<keyword evidence="1" id="KW-0732">Signal</keyword>
<dbReference type="RefSeq" id="WP_354090440.1">
    <property type="nucleotide sequence ID" value="NZ_JBEPTF010000007.1"/>
</dbReference>
<accession>A0ABV2RFU4</accession>
<keyword evidence="2" id="KW-0645">Protease</keyword>
<feature type="signal peptide" evidence="1">
    <location>
        <begin position="1"/>
        <end position="26"/>
    </location>
</feature>
<dbReference type="PANTHER" id="PTHR10443:SF12">
    <property type="entry name" value="DIPEPTIDASE"/>
    <property type="match status" value="1"/>
</dbReference>
<dbReference type="InterPro" id="IPR006311">
    <property type="entry name" value="TAT_signal"/>
</dbReference>
<dbReference type="InterPro" id="IPR008257">
    <property type="entry name" value="Pept_M19"/>
</dbReference>
<protein>
    <submittedName>
        <fullName evidence="2">Membrane dipeptidase</fullName>
        <ecNumber evidence="2">3.4.13.19</ecNumber>
    </submittedName>
</protein>